<evidence type="ECO:0000256" key="6">
    <source>
        <dbReference type="ARBA" id="ARBA00023122"/>
    </source>
</evidence>
<dbReference type="GO" id="GO:0050660">
    <property type="term" value="F:flavin adenine dinucleotide binding"/>
    <property type="evidence" value="ECO:0007669"/>
    <property type="project" value="InterPro"/>
</dbReference>
<dbReference type="CDD" id="cd04590">
    <property type="entry name" value="CBS_pair_CorC_HlyC_assoc"/>
    <property type="match status" value="1"/>
</dbReference>
<dbReference type="SUPFAM" id="SSF54631">
    <property type="entry name" value="CBS-domain pair"/>
    <property type="match status" value="1"/>
</dbReference>
<name>A0A0P0G3B8_9BACE</name>
<protein>
    <submittedName>
        <fullName evidence="13">Magnesium and cobalt efflux protein CorC</fullName>
    </submittedName>
</protein>
<reference evidence="13 14" key="1">
    <citation type="journal article" date="2015" name="Science">
        <title>Genetic determinants of in vivo fitness and diet responsiveness in multiple human gut Bacteroides.</title>
        <authorList>
            <person name="Wu M."/>
            <person name="McNulty N.P."/>
            <person name="Rodionov D.A."/>
            <person name="Khoroshkin M.S."/>
            <person name="Griffin N.W."/>
            <person name="Cheng J."/>
            <person name="Latreille P."/>
            <person name="Kerstetter R.A."/>
            <person name="Terrapon N."/>
            <person name="Henrissat B."/>
            <person name="Osterman A.L."/>
            <person name="Gordon J.I."/>
        </authorList>
    </citation>
    <scope>NUCLEOTIDE SEQUENCE [LARGE SCALE GENOMIC DNA]</scope>
    <source>
        <strain evidence="13 14">WH2</strain>
    </source>
</reference>
<dbReference type="PATRIC" id="fig|246787.4.peg.1196"/>
<dbReference type="SUPFAM" id="SSF56176">
    <property type="entry name" value="FAD-binding/transporter-associated domain-like"/>
    <property type="match status" value="1"/>
</dbReference>
<dbReference type="InterPro" id="IPR051676">
    <property type="entry name" value="UPF0053_domain"/>
</dbReference>
<feature type="domain" description="CBS" evidence="11">
    <location>
        <begin position="288"/>
        <end position="348"/>
    </location>
</feature>
<feature type="transmembrane region" description="Helical" evidence="10">
    <location>
        <begin position="108"/>
        <end position="128"/>
    </location>
</feature>
<evidence type="ECO:0000313" key="14">
    <source>
        <dbReference type="Proteomes" id="UP000061809"/>
    </source>
</evidence>
<proteinExistence type="predicted"/>
<dbReference type="InterPro" id="IPR005170">
    <property type="entry name" value="Transptr-assoc_dom"/>
</dbReference>
<gene>
    <name evidence="13" type="primary">corC_2</name>
    <name evidence="13" type="ORF">BcellWH2_01159</name>
</gene>
<accession>A0A0P0G3B8</accession>
<keyword evidence="3 9" id="KW-0812">Transmembrane</keyword>
<dbReference type="InterPro" id="IPR044751">
    <property type="entry name" value="Ion_transp-like_CBS"/>
</dbReference>
<dbReference type="InterPro" id="IPR002550">
    <property type="entry name" value="CNNM"/>
</dbReference>
<dbReference type="SMART" id="SM00116">
    <property type="entry name" value="CBS"/>
    <property type="match status" value="2"/>
</dbReference>
<feature type="transmembrane region" description="Helical" evidence="10">
    <location>
        <begin position="6"/>
        <end position="28"/>
    </location>
</feature>
<dbReference type="Proteomes" id="UP000061809">
    <property type="component" value="Chromosome"/>
</dbReference>
<dbReference type="Gene3D" id="3.30.465.10">
    <property type="match status" value="1"/>
</dbReference>
<dbReference type="AlphaFoldDB" id="A0A0P0G3B8"/>
<evidence type="ECO:0000256" key="5">
    <source>
        <dbReference type="ARBA" id="ARBA00022989"/>
    </source>
</evidence>
<dbReference type="InterPro" id="IPR046342">
    <property type="entry name" value="CBS_dom_sf"/>
</dbReference>
<keyword evidence="4" id="KW-0677">Repeat</keyword>
<evidence type="ECO:0000256" key="10">
    <source>
        <dbReference type="SAM" id="Phobius"/>
    </source>
</evidence>
<evidence type="ECO:0000259" key="12">
    <source>
        <dbReference type="PROSITE" id="PS51846"/>
    </source>
</evidence>
<dbReference type="eggNOG" id="COG1253">
    <property type="taxonomic scope" value="Bacteria"/>
</dbReference>
<evidence type="ECO:0000256" key="2">
    <source>
        <dbReference type="ARBA" id="ARBA00022475"/>
    </source>
</evidence>
<dbReference type="EMBL" id="CP012801">
    <property type="protein sequence ID" value="ALJ58421.1"/>
    <property type="molecule type" value="Genomic_DNA"/>
</dbReference>
<sequence>MQYKLFITYMEFIIILFLLVLNGVFAMYEIALVSSSKARLETLAGKGNKRAKGVLKQLEEPEKFLSTIQIGITLIGIVSGAFGGVAIADNVAPLFASIPGVAPYAKDLAMITTVAIITYLSLIIGELVPKSIALSNPERYATLLSPVMILLTKVSYPFVCLLSFSTKIVNKLIGLNNGEERPMTQEELKMILHQSSEQGVIDKEETEMLRDVFRFSDKRANELMTYRRDLVVLHPTYTRDEVLHIIREQHFSKYLLVEKGKDDIIGVVSVKDIILMLGNDHPFDLRGIARSPLFIPESLYAKKVLELFKKNKNKFGVVVDEYGNTAGIITLHDLTESIFGDILEENEMEEEDIVTRQDGSMLVEASMNVDDFMEEMGILSYDDLKEEDFTTLSGLAMFLIGRVPKAGDLFSYKNLQFEVVDMDRGRVDKLLVIKKEEEE</sequence>
<dbReference type="FunFam" id="3.30.465.10:FF:000023">
    <property type="entry name" value="Magnesium and cobalt transporter"/>
    <property type="match status" value="1"/>
</dbReference>
<evidence type="ECO:0000256" key="3">
    <source>
        <dbReference type="ARBA" id="ARBA00022692"/>
    </source>
</evidence>
<dbReference type="KEGG" id="bcel:BcellWH2_01159"/>
<feature type="domain" description="CNNM transmembrane" evidence="12">
    <location>
        <begin position="4"/>
        <end position="205"/>
    </location>
</feature>
<dbReference type="GO" id="GO:0005886">
    <property type="term" value="C:plasma membrane"/>
    <property type="evidence" value="ECO:0007669"/>
    <property type="project" value="UniProtKB-SubCell"/>
</dbReference>
<dbReference type="Pfam" id="PF00571">
    <property type="entry name" value="CBS"/>
    <property type="match status" value="2"/>
</dbReference>
<dbReference type="SMART" id="SM01091">
    <property type="entry name" value="CorC_HlyC"/>
    <property type="match status" value="1"/>
</dbReference>
<evidence type="ECO:0000259" key="11">
    <source>
        <dbReference type="PROSITE" id="PS51371"/>
    </source>
</evidence>
<feature type="transmembrane region" description="Helical" evidence="10">
    <location>
        <begin position="64"/>
        <end position="88"/>
    </location>
</feature>
<keyword evidence="2" id="KW-1003">Cell membrane</keyword>
<dbReference type="Pfam" id="PF03471">
    <property type="entry name" value="CorC_HlyC"/>
    <property type="match status" value="1"/>
</dbReference>
<dbReference type="Pfam" id="PF01595">
    <property type="entry name" value="CNNM"/>
    <property type="match status" value="1"/>
</dbReference>
<evidence type="ECO:0000256" key="4">
    <source>
        <dbReference type="ARBA" id="ARBA00022737"/>
    </source>
</evidence>
<dbReference type="InterPro" id="IPR036318">
    <property type="entry name" value="FAD-bd_PCMH-like_sf"/>
</dbReference>
<dbReference type="InterPro" id="IPR000644">
    <property type="entry name" value="CBS_dom"/>
</dbReference>
<keyword evidence="5 9" id="KW-1133">Transmembrane helix</keyword>
<dbReference type="PROSITE" id="PS51371">
    <property type="entry name" value="CBS"/>
    <property type="match status" value="2"/>
</dbReference>
<dbReference type="Gene3D" id="3.10.580.10">
    <property type="entry name" value="CBS-domain"/>
    <property type="match status" value="1"/>
</dbReference>
<dbReference type="PANTHER" id="PTHR43099">
    <property type="entry name" value="UPF0053 PROTEIN YRKA"/>
    <property type="match status" value="1"/>
</dbReference>
<feature type="domain" description="CBS" evidence="11">
    <location>
        <begin position="224"/>
        <end position="283"/>
    </location>
</feature>
<evidence type="ECO:0000313" key="13">
    <source>
        <dbReference type="EMBL" id="ALJ58421.1"/>
    </source>
</evidence>
<comment type="subcellular location">
    <subcellularLocation>
        <location evidence="1">Cell membrane</location>
        <topology evidence="1">Multi-pass membrane protein</topology>
    </subcellularLocation>
</comment>
<feature type="transmembrane region" description="Helical" evidence="10">
    <location>
        <begin position="140"/>
        <end position="164"/>
    </location>
</feature>
<dbReference type="InterPro" id="IPR016169">
    <property type="entry name" value="FAD-bd_PCMH_sub2"/>
</dbReference>
<evidence type="ECO:0000256" key="7">
    <source>
        <dbReference type="ARBA" id="ARBA00023136"/>
    </source>
</evidence>
<dbReference type="PANTHER" id="PTHR43099:SF2">
    <property type="entry name" value="UPF0053 PROTEIN YRKA"/>
    <property type="match status" value="1"/>
</dbReference>
<dbReference type="PROSITE" id="PS51846">
    <property type="entry name" value="CNNM"/>
    <property type="match status" value="1"/>
</dbReference>
<evidence type="ECO:0000256" key="8">
    <source>
        <dbReference type="PROSITE-ProRule" id="PRU00703"/>
    </source>
</evidence>
<dbReference type="STRING" id="246787.BcellWH2_01159"/>
<evidence type="ECO:0000256" key="1">
    <source>
        <dbReference type="ARBA" id="ARBA00004651"/>
    </source>
</evidence>
<keyword evidence="7 9" id="KW-0472">Membrane</keyword>
<evidence type="ECO:0000256" key="9">
    <source>
        <dbReference type="PROSITE-ProRule" id="PRU01193"/>
    </source>
</evidence>
<organism evidence="13 14">
    <name type="scientific">Bacteroides cellulosilyticus</name>
    <dbReference type="NCBI Taxonomy" id="246787"/>
    <lineage>
        <taxon>Bacteria</taxon>
        <taxon>Pseudomonadati</taxon>
        <taxon>Bacteroidota</taxon>
        <taxon>Bacteroidia</taxon>
        <taxon>Bacteroidales</taxon>
        <taxon>Bacteroidaceae</taxon>
        <taxon>Bacteroides</taxon>
    </lineage>
</organism>
<keyword evidence="6 8" id="KW-0129">CBS domain</keyword>